<reference evidence="2 3" key="1">
    <citation type="journal article" date="2015" name="Genome Announc.">
        <title>Draft Genome Sequence and Gene Annotation of the Entomopathogenic Fungus Verticillium hemipterigenum.</title>
        <authorList>
            <person name="Horn F."/>
            <person name="Habel A."/>
            <person name="Scharf D.H."/>
            <person name="Dworschak J."/>
            <person name="Brakhage A.A."/>
            <person name="Guthke R."/>
            <person name="Hertweck C."/>
            <person name="Linde J."/>
        </authorList>
    </citation>
    <scope>NUCLEOTIDE SEQUENCE [LARGE SCALE GENOMIC DNA]</scope>
</reference>
<accession>A0A0A1TDW7</accession>
<dbReference type="InterPro" id="IPR008928">
    <property type="entry name" value="6-hairpin_glycosidase_sf"/>
</dbReference>
<evidence type="ECO:0000313" key="3">
    <source>
        <dbReference type="Proteomes" id="UP000039046"/>
    </source>
</evidence>
<sequence length="1047" mass="111803">MHIGVYYALGQLVALGSTQNVPAGFNAYRAAQVMVQKSGQSWEWGTAAQALLELYNPELSVYSDNPFPGGKIPQANPSSLALGYAKQFINTNSQVLVGNSAVGDPASLGVSALLLGQSDKAYLDASDRQANYILNDAPKYSNGAISHRPDVAELWADNMAMSFPFLAYMAVQRNDVNLMRETVRQCGLHRDILKANNNLNWRHIVGPQSQDLGLWSSGNGWAAWGMTRVLHTLQKWPASSTVLQSQASQLKSWIKEILDGAMRSGTDNGLLRNYLGDRSYFGEVSGTALLSAVAYRMAVNDPGMFGKSYVDWANTIRNTMKIKQGPDGVFAPAANPYDWHSHNPSPAASPEGQAFAVLLYTAYRDCVSSHVCQAPPTSTISNPGIGPIDVISSLYAPITYRAMPTPTGTICDPVGSCDADGCKGAFSGVAKYPVCTAGTKKGCRCQVTKDTCGARHSCNANNCDGSFNGLGNVAYPKCTGNFLGCECLPEKDTCGPLQSCDQNGCAGSFNGLGNIDYPQCTGNFKGCQCLPTANTCGPRHSCDQNGCLGSFNGLGNVKYAKCTGNFKGCECQSTPGTCGPRGSCTQNGCNGSFNGLGNVKFAKCTGNFQGCDCIAQPDTCGPAGDCSQNDCNGRFSLSTGKATCSDNFEGCECKADPQTCGNPASCDLNHCDGRFLGLDVLPTCTNFFKGCKCQATDATCGSLQSCDNNGCNGGYDNKGVARCQGNFRGCKCIPSRNTCGLPQSCDANGCNGSFDANSNVARCRGNFAGCVCRPVASTCGPTRDCRAAGCEGSYFDNDFRCSKNFFGCPCKSGPLALPRPPPRQDPPQNPGGTTVFVDSGCIWINSSPRCNANAGRVSAVYESSYHVNADQGPTSRALILAKYDSSQKYNRVGKPGCVLEAHWPRNYAKVIFRQDGCLYDEGGNIIDGQCCRNVDANSVETINPYRDPRPAASCERTPGFGFVHFELWTKDFVNDNGARLWQEIKGCGPLTDRAFGTNHDHKRDGSNQNIGDYQADYLMHFNLPFFFKFGCVGRAIHSAGGPEGFFC</sequence>
<dbReference type="PANTHER" id="PTHR41814">
    <property type="entry name" value="EXPRESSED PROTEIN"/>
    <property type="match status" value="1"/>
</dbReference>
<dbReference type="SUPFAM" id="SSF48208">
    <property type="entry name" value="Six-hairpin glycosidases"/>
    <property type="match status" value="1"/>
</dbReference>
<proteinExistence type="predicted"/>
<protein>
    <recommendedName>
        <fullName evidence="4">Six-hairpin glycosidase</fullName>
    </recommendedName>
</protein>
<evidence type="ECO:0000256" key="1">
    <source>
        <dbReference type="ARBA" id="ARBA00022801"/>
    </source>
</evidence>
<gene>
    <name evidence="2" type="ORF">VHEMI10673</name>
</gene>
<dbReference type="InterPro" id="IPR012341">
    <property type="entry name" value="6hp_glycosidase-like_sf"/>
</dbReference>
<organism evidence="2 3">
    <name type="scientific">[Torrubiella] hemipterigena</name>
    <dbReference type="NCBI Taxonomy" id="1531966"/>
    <lineage>
        <taxon>Eukaryota</taxon>
        <taxon>Fungi</taxon>
        <taxon>Dikarya</taxon>
        <taxon>Ascomycota</taxon>
        <taxon>Pezizomycotina</taxon>
        <taxon>Sordariomycetes</taxon>
        <taxon>Hypocreomycetidae</taxon>
        <taxon>Hypocreales</taxon>
        <taxon>Clavicipitaceae</taxon>
        <taxon>Clavicipitaceae incertae sedis</taxon>
        <taxon>'Torrubiella' clade</taxon>
    </lineage>
</organism>
<dbReference type="Proteomes" id="UP000039046">
    <property type="component" value="Unassembled WGS sequence"/>
</dbReference>
<keyword evidence="1" id="KW-0378">Hydrolase</keyword>
<evidence type="ECO:0000313" key="2">
    <source>
        <dbReference type="EMBL" id="CEJ95176.1"/>
    </source>
</evidence>
<dbReference type="GO" id="GO:0005975">
    <property type="term" value="P:carbohydrate metabolic process"/>
    <property type="evidence" value="ECO:0007669"/>
    <property type="project" value="InterPro"/>
</dbReference>
<evidence type="ECO:0008006" key="4">
    <source>
        <dbReference type="Google" id="ProtNLM"/>
    </source>
</evidence>
<dbReference type="EMBL" id="CDHN01000008">
    <property type="protein sequence ID" value="CEJ95176.1"/>
    <property type="molecule type" value="Genomic_DNA"/>
</dbReference>
<dbReference type="Pfam" id="PF07470">
    <property type="entry name" value="Glyco_hydro_88"/>
    <property type="match status" value="1"/>
</dbReference>
<dbReference type="InterPro" id="IPR010905">
    <property type="entry name" value="Glyco_hydro_88"/>
</dbReference>
<dbReference type="AlphaFoldDB" id="A0A0A1TDW7"/>
<keyword evidence="3" id="KW-1185">Reference proteome</keyword>
<name>A0A0A1TDW7_9HYPO</name>
<dbReference type="HOGENOM" id="CLU_291547_0_0_1"/>
<dbReference type="PANTHER" id="PTHR41814:SF1">
    <property type="entry name" value="CELLULASE"/>
    <property type="match status" value="1"/>
</dbReference>
<dbReference type="Gene3D" id="1.50.10.10">
    <property type="match status" value="1"/>
</dbReference>
<dbReference type="GO" id="GO:0016787">
    <property type="term" value="F:hydrolase activity"/>
    <property type="evidence" value="ECO:0007669"/>
    <property type="project" value="UniProtKB-KW"/>
</dbReference>
<dbReference type="OrthoDB" id="4138492at2759"/>